<evidence type="ECO:0000259" key="7">
    <source>
        <dbReference type="PROSITE" id="PS51831"/>
    </source>
</evidence>
<dbReference type="Pfam" id="PF01966">
    <property type="entry name" value="HD"/>
    <property type="match status" value="1"/>
</dbReference>
<dbReference type="NCBIfam" id="TIGR00488">
    <property type="entry name" value="bis(5'-nucleosyl)-tetraphosphatase (symmetrical) YqeK"/>
    <property type="match status" value="1"/>
</dbReference>
<dbReference type="EC" id="3.6.1.41" evidence="1"/>
<dbReference type="GO" id="GO:0046872">
    <property type="term" value="F:metal ion binding"/>
    <property type="evidence" value="ECO:0007669"/>
    <property type="project" value="UniProtKB-KW"/>
</dbReference>
<gene>
    <name evidence="8" type="ORF">ENL71_04065</name>
</gene>
<evidence type="ECO:0000256" key="1">
    <source>
        <dbReference type="ARBA" id="ARBA00012506"/>
    </source>
</evidence>
<feature type="domain" description="HD" evidence="7">
    <location>
        <begin position="18"/>
        <end position="133"/>
    </location>
</feature>
<dbReference type="InterPro" id="IPR051094">
    <property type="entry name" value="Diverse_Catalytic_Enzymes"/>
</dbReference>
<dbReference type="GO" id="GO:0000166">
    <property type="term" value="F:nucleotide binding"/>
    <property type="evidence" value="ECO:0007669"/>
    <property type="project" value="UniProtKB-KW"/>
</dbReference>
<dbReference type="SMART" id="SM00471">
    <property type="entry name" value="HDc"/>
    <property type="match status" value="1"/>
</dbReference>
<evidence type="ECO:0000256" key="2">
    <source>
        <dbReference type="ARBA" id="ARBA00022723"/>
    </source>
</evidence>
<dbReference type="PROSITE" id="PS51831">
    <property type="entry name" value="HD"/>
    <property type="match status" value="1"/>
</dbReference>
<dbReference type="PANTHER" id="PTHR35795:SF1">
    <property type="entry name" value="BIS(5'-NUCLEOSYL)-TETRAPHOSPHATASE, SYMMETRICAL"/>
    <property type="match status" value="1"/>
</dbReference>
<dbReference type="AlphaFoldDB" id="A0A7C5V3F0"/>
<keyword evidence="4" id="KW-0378">Hydrolase</keyword>
<dbReference type="CDD" id="cd00077">
    <property type="entry name" value="HDc"/>
    <property type="match status" value="1"/>
</dbReference>
<keyword evidence="5" id="KW-0408">Iron</keyword>
<sequence>MKIEQIKDKLKEILDEKRYLHSIGTMEYAVKLAERFSEDVQKAMIAGLVHDVAKCLDKQQLLNCALKSGIVIDNIMRSQIELLHGPAGSYLARQLFGIEDIDILNAIAYHTTGRENMSKLEKIIYVADLIEPSRNFERVNILREKSFEDLEKAVLMAMDNTLKYVIERGGLIHPNTIYARNWLILRESGEVK</sequence>
<dbReference type="EMBL" id="DRUZ01000052">
    <property type="protein sequence ID" value="HHS01692.1"/>
    <property type="molecule type" value="Genomic_DNA"/>
</dbReference>
<comment type="catalytic activity">
    <reaction evidence="6">
        <text>P(1),P(4)-bis(5'-adenosyl) tetraphosphate + H2O = 2 ADP + 2 H(+)</text>
        <dbReference type="Rhea" id="RHEA:24252"/>
        <dbReference type="ChEBI" id="CHEBI:15377"/>
        <dbReference type="ChEBI" id="CHEBI:15378"/>
        <dbReference type="ChEBI" id="CHEBI:58141"/>
        <dbReference type="ChEBI" id="CHEBI:456216"/>
        <dbReference type="EC" id="3.6.1.41"/>
    </reaction>
</comment>
<dbReference type="InterPro" id="IPR003607">
    <property type="entry name" value="HD/PDEase_dom"/>
</dbReference>
<keyword evidence="2" id="KW-0479">Metal-binding</keyword>
<reference evidence="8" key="1">
    <citation type="journal article" date="2020" name="mSystems">
        <title>Genome- and Community-Level Interaction Insights into Carbon Utilization and Element Cycling Functions of Hydrothermarchaeota in Hydrothermal Sediment.</title>
        <authorList>
            <person name="Zhou Z."/>
            <person name="Liu Y."/>
            <person name="Xu W."/>
            <person name="Pan J."/>
            <person name="Luo Z.H."/>
            <person name="Li M."/>
        </authorList>
    </citation>
    <scope>NUCLEOTIDE SEQUENCE [LARGE SCALE GENOMIC DNA]</scope>
    <source>
        <strain evidence="8">SpSt-102</strain>
    </source>
</reference>
<evidence type="ECO:0000256" key="5">
    <source>
        <dbReference type="ARBA" id="ARBA00023004"/>
    </source>
</evidence>
<dbReference type="Gene3D" id="1.10.3210.10">
    <property type="entry name" value="Hypothetical protein af1432"/>
    <property type="match status" value="1"/>
</dbReference>
<name>A0A7C5V3F0_9FIRM</name>
<accession>A0A7C5V3F0</accession>
<dbReference type="InterPro" id="IPR005249">
    <property type="entry name" value="YqeK"/>
</dbReference>
<keyword evidence="3" id="KW-0547">Nucleotide-binding</keyword>
<protein>
    <recommendedName>
        <fullName evidence="1">bis(5'-nucleosyl)-tetraphosphatase (symmetrical)</fullName>
        <ecNumber evidence="1">3.6.1.41</ecNumber>
    </recommendedName>
</protein>
<evidence type="ECO:0000256" key="3">
    <source>
        <dbReference type="ARBA" id="ARBA00022741"/>
    </source>
</evidence>
<evidence type="ECO:0000313" key="8">
    <source>
        <dbReference type="EMBL" id="HHS01692.1"/>
    </source>
</evidence>
<dbReference type="GO" id="GO:0008803">
    <property type="term" value="F:bis(5'-nucleosyl)-tetraphosphatase (symmetrical) activity"/>
    <property type="evidence" value="ECO:0007669"/>
    <property type="project" value="UniProtKB-EC"/>
</dbReference>
<organism evidence="8">
    <name type="scientific">Caldicellulosiruptor owensensis</name>
    <dbReference type="NCBI Taxonomy" id="55205"/>
    <lineage>
        <taxon>Bacteria</taxon>
        <taxon>Bacillati</taxon>
        <taxon>Bacillota</taxon>
        <taxon>Bacillota incertae sedis</taxon>
        <taxon>Caldicellulosiruptorales</taxon>
        <taxon>Caldicellulosiruptoraceae</taxon>
        <taxon>Caldicellulosiruptor</taxon>
    </lineage>
</organism>
<comment type="caution">
    <text evidence="8">The sequence shown here is derived from an EMBL/GenBank/DDBJ whole genome shotgun (WGS) entry which is preliminary data.</text>
</comment>
<proteinExistence type="predicted"/>
<dbReference type="InterPro" id="IPR006674">
    <property type="entry name" value="HD_domain"/>
</dbReference>
<evidence type="ECO:0000256" key="6">
    <source>
        <dbReference type="ARBA" id="ARBA00049417"/>
    </source>
</evidence>
<evidence type="ECO:0000256" key="4">
    <source>
        <dbReference type="ARBA" id="ARBA00022801"/>
    </source>
</evidence>
<dbReference type="PANTHER" id="PTHR35795">
    <property type="entry name" value="SLR1885 PROTEIN"/>
    <property type="match status" value="1"/>
</dbReference>
<dbReference type="SUPFAM" id="SSF109604">
    <property type="entry name" value="HD-domain/PDEase-like"/>
    <property type="match status" value="1"/>
</dbReference>